<proteinExistence type="predicted"/>
<dbReference type="Proteomes" id="UP001056778">
    <property type="component" value="Chromosome 7"/>
</dbReference>
<sequence length="1241" mass="139838">MFTKCQAFHVNELCEEQVHEVRKPNDKISCGPLYTIRVFMGNETARDMETESVKSENSSRSRRSRGHRSNYRQHSHRSTRSNKSRKNDDMAPFQTAVTLTPENREGQEIIEVQILPQDDNWGENTTAITGNTSEQSESTEDVSNWPGEPDTGLNFICQRYVVQVTETARAAITPEESVDYKALVAYASSLTDTLLFIHYLAVVLVEIRHIKPVYYIKIVRSPDGESKAYAIGQLSIQRAAVWVLEKKASTSFKFYEVDGVNNTSMQQSQSRAMLAAHARRRDSSHNERFYEEHEYERRVKKRRARLITAAEEAFTHIKRLHNDQVPAIPMDPHEAAQAIFPSMARALQKYLRVTRQQPRHSVESILIHLANCLSNDLTPRAFLEPYLVTEPVLQNDKEQRDVQTWALICEELLSRPIGDNVTFHLRQNDVSLICTIKKLPHFNVTEEVVDPKSNKFVLRLNSETSFSNLLGTVYREGDLLFTPDGNSVISPVGNRISIFDLRSNKATTLPIESKYNYNALDISPNGCTLIAINEQGDAHMISLISQTVVHKYRFKRKVNAVKFSPDGKHFAVLFIFKAPGPFTGEYNAFIMEKVFHAAYDETTCVDWSSDSKVIAVGSKDMTVKLYPLDNLDLISISKNGQMCVWESSMETSDFKLIEAPPSKKQKSAEDSDEDDIDVSKVPERTEEELASALKDVRVEDNDVGQDKLYYKRIARHYLGDAARKDDRKAMLTSASYHKTTKVLVTGFSSGAFFIHEMPECNLIHSLSISEQEITSISLNSTADWIALGCSGFGQLLVWEWQSETYVLKQQGHSNNMTCVAYSIDGQLLGTGGEDGKVKLWNVHSGFCFVTFQEHTNASGLAFSPTPASTTLASVSWDKTLKVWDAIEKGSAHETIELLSDGLCVAFNPNGQEVAVGTLDSQITIFNVRTAQQMANIEGRDDLGSGRSDTDLITAKQTLKAKSFTTLCYTADGNCILAGGQSKNVCIYNVKEGIILKKFEITQNRSLDAVDDFINRRKMTAYGNVALIEEREVLEGGHVSIKLPGVRKGDMAARSFKPEVRVFSLQFSPTGQAWAAATTEGLLVYSLTPGLMFDPWNLQMGITPTSVREAISNRDHTNVELTISTLGEQYVERLLTILANSLDTSRHLEYYLHWTQHVLTYHGPRIKAQQNMPALISLQKSLTRKYDQLSKICDFNKYTMQYLVRQGALMAKDDKTEAMAYEEEEDVLEETEPEYEMQYESD</sequence>
<comment type="caution">
    <text evidence="1">The sequence shown here is derived from an EMBL/GenBank/DDBJ whole genome shotgun (WGS) entry which is preliminary data.</text>
</comment>
<gene>
    <name evidence="1" type="ORF">MML48_7g00015557</name>
</gene>
<dbReference type="EMBL" id="CM043021">
    <property type="protein sequence ID" value="KAI4458266.1"/>
    <property type="molecule type" value="Genomic_DNA"/>
</dbReference>
<protein>
    <submittedName>
        <fullName evidence="1">Wd40 repeat protein</fullName>
    </submittedName>
</protein>
<evidence type="ECO:0000313" key="1">
    <source>
        <dbReference type="EMBL" id="KAI4458266.1"/>
    </source>
</evidence>
<accession>A0ACB9SV85</accession>
<reference evidence="1" key="1">
    <citation type="submission" date="2022-04" db="EMBL/GenBank/DDBJ databases">
        <title>Chromosome-scale genome assembly of Holotrichia oblita Faldermann.</title>
        <authorList>
            <person name="Rongchong L."/>
        </authorList>
    </citation>
    <scope>NUCLEOTIDE SEQUENCE</scope>
    <source>
        <strain evidence="1">81SQS9</strain>
    </source>
</reference>
<keyword evidence="2" id="KW-1185">Reference proteome</keyword>
<evidence type="ECO:0000313" key="2">
    <source>
        <dbReference type="Proteomes" id="UP001056778"/>
    </source>
</evidence>
<name>A0ACB9SV85_HOLOL</name>
<organism evidence="1 2">
    <name type="scientific">Holotrichia oblita</name>
    <name type="common">Chafer beetle</name>
    <dbReference type="NCBI Taxonomy" id="644536"/>
    <lineage>
        <taxon>Eukaryota</taxon>
        <taxon>Metazoa</taxon>
        <taxon>Ecdysozoa</taxon>
        <taxon>Arthropoda</taxon>
        <taxon>Hexapoda</taxon>
        <taxon>Insecta</taxon>
        <taxon>Pterygota</taxon>
        <taxon>Neoptera</taxon>
        <taxon>Endopterygota</taxon>
        <taxon>Coleoptera</taxon>
        <taxon>Polyphaga</taxon>
        <taxon>Scarabaeiformia</taxon>
        <taxon>Scarabaeidae</taxon>
        <taxon>Melolonthinae</taxon>
        <taxon>Holotrichia</taxon>
    </lineage>
</organism>